<evidence type="ECO:0000313" key="1">
    <source>
        <dbReference type="EnsemblMetazoa" id="GPAI030995-PA"/>
    </source>
</evidence>
<reference evidence="1" key="2">
    <citation type="submission" date="2020-05" db="UniProtKB">
        <authorList>
            <consortium name="EnsemblMetazoa"/>
        </authorList>
    </citation>
    <scope>IDENTIFICATION</scope>
    <source>
        <strain evidence="1">IAEA</strain>
    </source>
</reference>
<keyword evidence="2" id="KW-1185">Reference proteome</keyword>
<proteinExistence type="predicted"/>
<name>A0A1B0A0U7_GLOPL</name>
<dbReference type="AlphaFoldDB" id="A0A1B0A0U7"/>
<reference evidence="2" key="1">
    <citation type="submission" date="2014-03" db="EMBL/GenBank/DDBJ databases">
        <authorList>
            <person name="Aksoy S."/>
            <person name="Warren W."/>
            <person name="Wilson R.K."/>
        </authorList>
    </citation>
    <scope>NUCLEOTIDE SEQUENCE [LARGE SCALE GENOMIC DNA]</scope>
    <source>
        <strain evidence="2">IAEA</strain>
    </source>
</reference>
<protein>
    <submittedName>
        <fullName evidence="1">Uncharacterized protein</fullName>
    </submittedName>
</protein>
<accession>A0A1B0A0U7</accession>
<dbReference type="EnsemblMetazoa" id="GPAI030995-RA">
    <property type="protein sequence ID" value="GPAI030995-PA"/>
    <property type="gene ID" value="GPAI030995"/>
</dbReference>
<organism evidence="1 2">
    <name type="scientific">Glossina pallidipes</name>
    <name type="common">Tsetse fly</name>
    <dbReference type="NCBI Taxonomy" id="7398"/>
    <lineage>
        <taxon>Eukaryota</taxon>
        <taxon>Metazoa</taxon>
        <taxon>Ecdysozoa</taxon>
        <taxon>Arthropoda</taxon>
        <taxon>Hexapoda</taxon>
        <taxon>Insecta</taxon>
        <taxon>Pterygota</taxon>
        <taxon>Neoptera</taxon>
        <taxon>Endopterygota</taxon>
        <taxon>Diptera</taxon>
        <taxon>Brachycera</taxon>
        <taxon>Muscomorpha</taxon>
        <taxon>Hippoboscoidea</taxon>
        <taxon>Glossinidae</taxon>
        <taxon>Glossina</taxon>
    </lineage>
</organism>
<sequence length="197" mass="22416">MNNSQVDALIRLHSQVVEMRAMITEFNGDENPSDIRLLTRLRNKLTNFLNFTRDDIPSVEVTLHRTKLYTIEAQLTDTVQQIIDMAYTFNIDWRVHLTIEKGSKQQQRERAHKRIAFVIKRTSATPASYAKAEYKYSDASFTKYIYSFKQISSTTRFIATTPATIASELAPLGTEGVIKAIARSPGTYKEKAYAAVV</sequence>
<dbReference type="STRING" id="7398.A0A1B0A0U7"/>
<dbReference type="VEuPathDB" id="VectorBase:GPAI030995"/>
<dbReference type="Proteomes" id="UP000092445">
    <property type="component" value="Unassembled WGS sequence"/>
</dbReference>
<evidence type="ECO:0000313" key="2">
    <source>
        <dbReference type="Proteomes" id="UP000092445"/>
    </source>
</evidence>